<organism evidence="2 3">
    <name type="scientific">Fusarium oxysporum (strain Fo5176)</name>
    <name type="common">Fusarium vascular wilt</name>
    <dbReference type="NCBI Taxonomy" id="660025"/>
    <lineage>
        <taxon>Eukaryota</taxon>
        <taxon>Fungi</taxon>
        <taxon>Dikarya</taxon>
        <taxon>Ascomycota</taxon>
        <taxon>Pezizomycotina</taxon>
        <taxon>Sordariomycetes</taxon>
        <taxon>Hypocreomycetidae</taxon>
        <taxon>Hypocreales</taxon>
        <taxon>Nectriaceae</taxon>
        <taxon>Fusarium</taxon>
        <taxon>Fusarium oxysporum species complex</taxon>
    </lineage>
</organism>
<feature type="region of interest" description="Disordered" evidence="1">
    <location>
        <begin position="51"/>
        <end position="77"/>
    </location>
</feature>
<sequence length="178" mass="19906">MVNGLPKIIAATPHRHDIIERLVRDYVQDMVAEFDKGRFLAIDQRSSFSIMTRREGRSRKRQKTGRPEPLKASNLAPMLSTTASTAASALLAQQDQAHPKQANPEPMSTAAIDNEMYLGSRNPDAENLECHGHTQETKVWRRELKEGLRLSVTAKPFSYRYGSNMCQSHGNVGSSIEV</sequence>
<proteinExistence type="predicted"/>
<reference evidence="2" key="2">
    <citation type="submission" date="2025-08" db="UniProtKB">
        <authorList>
            <consortium name="EnsemblFungi"/>
        </authorList>
    </citation>
    <scope>IDENTIFICATION</scope>
    <source>
        <strain evidence="2">4287 / CBS 123668 / FGSC 9935 / NRRL 34936</strain>
    </source>
</reference>
<evidence type="ECO:0000256" key="1">
    <source>
        <dbReference type="SAM" id="MobiDB-lite"/>
    </source>
</evidence>
<name>A0A0C4DJR4_FUSOF</name>
<dbReference type="EnsemblFungi" id="FOXG_17718T0">
    <property type="protein sequence ID" value="FOXG_17718P0"/>
    <property type="gene ID" value="FOXG_17718"/>
</dbReference>
<dbReference type="Proteomes" id="UP000002489">
    <property type="component" value="Unassembled WGS sequence"/>
</dbReference>
<reference evidence="3" key="1">
    <citation type="journal article" date="2012" name="Mol. Plant Microbe Interact.">
        <title>A highly conserved effector in Fusarium oxysporum is required for full virulence on Arabidopsis.</title>
        <authorList>
            <person name="Thatcher L.F."/>
            <person name="Gardiner D.M."/>
            <person name="Kazan K."/>
            <person name="Manners J."/>
        </authorList>
    </citation>
    <scope>NUCLEOTIDE SEQUENCE [LARGE SCALE GENOMIC DNA]</scope>
    <source>
        <strain evidence="3">Fo5176</strain>
    </source>
</reference>
<protein>
    <submittedName>
        <fullName evidence="2">Uncharacterized protein</fullName>
    </submittedName>
</protein>
<dbReference type="AlphaFoldDB" id="A0A0C4DJR4"/>
<evidence type="ECO:0000313" key="3">
    <source>
        <dbReference type="Proteomes" id="UP000002489"/>
    </source>
</evidence>
<evidence type="ECO:0000313" key="2">
    <source>
        <dbReference type="EnsemblFungi" id="FOXG_17718P0"/>
    </source>
</evidence>
<gene>
    <name evidence="2" type="primary">28958451</name>
</gene>
<accession>A0A0C4DJR4</accession>
<dbReference type="VEuPathDB" id="FungiDB:FOXG_17718"/>